<dbReference type="OrthoDB" id="4773223at2"/>
<feature type="transmembrane region" description="Helical" evidence="1">
    <location>
        <begin position="54"/>
        <end position="77"/>
    </location>
</feature>
<evidence type="ECO:0000256" key="1">
    <source>
        <dbReference type="SAM" id="Phobius"/>
    </source>
</evidence>
<proteinExistence type="predicted"/>
<keyword evidence="2" id="KW-0732">Signal</keyword>
<sequence>MSSSVTVALLAVLTTAGLVAAAVTDGPLSIALAVVTVVVAAGLAWRLRSAPPGAASVAAFVTGIVIVSAGLPALAIAGDWSQITSSSSQSGHGSVDRSAELRRALDRAAESLPGGADAILSIDIDGISTQVAVLDLQKGEQVSSSYSQSGGGWTALTRTRVNDRADAVFRRADIAGLDLSAASAKVDAAARSAGLDLSKRWEADGVVLARRSSDKKLVATYDVTSRFKFETDGAGNLPDNLSLATVDGLLPVAERLLRANGFDPTKQQIEEISYHAMSESASAVGFPHHGTVELEVTRPGKRGTVTESIGRFPEARLYDSDGSGSGRFALTTLSAAAIEKARADVEQRSRVPAVDAHAVSLRVARDTDSPGWTRGDLPPVLQLGLGPTSKDSAYYRMDGTFLRSAS</sequence>
<evidence type="ECO:0000313" key="4">
    <source>
        <dbReference type="Proteomes" id="UP000319792"/>
    </source>
</evidence>
<dbReference type="Proteomes" id="UP000319792">
    <property type="component" value="Unassembled WGS sequence"/>
</dbReference>
<accession>A0A5C5RMH7</accession>
<feature type="chain" id="PRO_5022906944" evidence="2">
    <location>
        <begin position="22"/>
        <end position="406"/>
    </location>
</feature>
<feature type="transmembrane region" description="Helical" evidence="1">
    <location>
        <begin position="30"/>
        <end position="47"/>
    </location>
</feature>
<reference evidence="3 4" key="1">
    <citation type="submission" date="2019-06" db="EMBL/GenBank/DDBJ databases">
        <authorList>
            <person name="Teng J.L.L."/>
            <person name="Lee H.H."/>
            <person name="Lau S.K.P."/>
            <person name="Woo P.C.Y."/>
        </authorList>
    </citation>
    <scope>NUCLEOTIDE SEQUENCE [LARGE SCALE GENOMIC DNA]</scope>
    <source>
        <strain evidence="3 4">HKU70</strain>
    </source>
</reference>
<gene>
    <name evidence="3" type="ORF">FK268_13965</name>
</gene>
<dbReference type="RefSeq" id="WP_146435003.1">
    <property type="nucleotide sequence ID" value="NZ_VIGV01000004.1"/>
</dbReference>
<reference evidence="3 4" key="2">
    <citation type="submission" date="2019-08" db="EMBL/GenBank/DDBJ databases">
        <title>Tsukamurella conjunctivitidis sp. nov., Tsukamurella assacharolytica sp. nov. and Tsukamurella sputae sp. nov. isolated from patients with conjunctivitis, bacteraemia (lymphoma) and respiratory infection (sputum) in Hong Kong.</title>
        <authorList>
            <person name="Fok K.M.N."/>
            <person name="Fong J.Y.H."/>
        </authorList>
    </citation>
    <scope>NUCLEOTIDE SEQUENCE [LARGE SCALE GENOMIC DNA]</scope>
    <source>
        <strain evidence="3 4">HKU70</strain>
    </source>
</reference>
<evidence type="ECO:0000256" key="2">
    <source>
        <dbReference type="SAM" id="SignalP"/>
    </source>
</evidence>
<protein>
    <submittedName>
        <fullName evidence="3">Uncharacterized protein</fullName>
    </submittedName>
</protein>
<dbReference type="AlphaFoldDB" id="A0A5C5RMH7"/>
<organism evidence="3 4">
    <name type="scientific">Tsukamurella sputi</name>
    <dbReference type="NCBI Taxonomy" id="2591848"/>
    <lineage>
        <taxon>Bacteria</taxon>
        <taxon>Bacillati</taxon>
        <taxon>Actinomycetota</taxon>
        <taxon>Actinomycetes</taxon>
        <taxon>Mycobacteriales</taxon>
        <taxon>Tsukamurellaceae</taxon>
        <taxon>Tsukamurella</taxon>
    </lineage>
</organism>
<comment type="caution">
    <text evidence="3">The sequence shown here is derived from an EMBL/GenBank/DDBJ whole genome shotgun (WGS) entry which is preliminary data.</text>
</comment>
<name>A0A5C5RMH7_9ACTN</name>
<keyword evidence="1" id="KW-0472">Membrane</keyword>
<evidence type="ECO:0000313" key="3">
    <source>
        <dbReference type="EMBL" id="TWS23391.1"/>
    </source>
</evidence>
<feature type="signal peptide" evidence="2">
    <location>
        <begin position="1"/>
        <end position="21"/>
    </location>
</feature>
<keyword evidence="1" id="KW-0812">Transmembrane</keyword>
<keyword evidence="1" id="KW-1133">Transmembrane helix</keyword>
<dbReference type="EMBL" id="VIGV01000004">
    <property type="protein sequence ID" value="TWS23391.1"/>
    <property type="molecule type" value="Genomic_DNA"/>
</dbReference>
<keyword evidence="4" id="KW-1185">Reference proteome</keyword>